<proteinExistence type="predicted"/>
<dbReference type="Gramene" id="Manes.14G086800.2.v8.1">
    <property type="protein sequence ID" value="Manes.14G086800.2.v8.1.CDS"/>
    <property type="gene ID" value="Manes.14G086800.v8.1"/>
</dbReference>
<feature type="region of interest" description="Disordered" evidence="3">
    <location>
        <begin position="1"/>
        <end position="45"/>
    </location>
</feature>
<feature type="compositionally biased region" description="Polar residues" evidence="3">
    <location>
        <begin position="972"/>
        <end position="994"/>
    </location>
</feature>
<dbReference type="Pfam" id="PF01805">
    <property type="entry name" value="Surp"/>
    <property type="match status" value="1"/>
</dbReference>
<feature type="compositionally biased region" description="Polar residues" evidence="3">
    <location>
        <begin position="1180"/>
        <end position="1191"/>
    </location>
</feature>
<feature type="compositionally biased region" description="Polar residues" evidence="3">
    <location>
        <begin position="355"/>
        <end position="366"/>
    </location>
</feature>
<feature type="compositionally biased region" description="Polar residues" evidence="3">
    <location>
        <begin position="1"/>
        <end position="16"/>
    </location>
</feature>
<evidence type="ECO:0000256" key="1">
    <source>
        <dbReference type="ARBA" id="ARBA00022664"/>
    </source>
</evidence>
<dbReference type="GO" id="GO:0003723">
    <property type="term" value="F:RNA binding"/>
    <property type="evidence" value="ECO:0007669"/>
    <property type="project" value="InterPro"/>
</dbReference>
<organism evidence="6 7">
    <name type="scientific">Manihot esculenta</name>
    <name type="common">Cassava</name>
    <name type="synonym">Jatropha manihot</name>
    <dbReference type="NCBI Taxonomy" id="3983"/>
    <lineage>
        <taxon>Eukaryota</taxon>
        <taxon>Viridiplantae</taxon>
        <taxon>Streptophyta</taxon>
        <taxon>Embryophyta</taxon>
        <taxon>Tracheophyta</taxon>
        <taxon>Spermatophyta</taxon>
        <taxon>Magnoliopsida</taxon>
        <taxon>eudicotyledons</taxon>
        <taxon>Gunneridae</taxon>
        <taxon>Pentapetalae</taxon>
        <taxon>rosids</taxon>
        <taxon>fabids</taxon>
        <taxon>Malpighiales</taxon>
        <taxon>Euphorbiaceae</taxon>
        <taxon>Crotonoideae</taxon>
        <taxon>Manihoteae</taxon>
        <taxon>Manihot</taxon>
    </lineage>
</organism>
<dbReference type="PROSITE" id="PS50103">
    <property type="entry name" value="ZF_C3H1"/>
    <property type="match status" value="1"/>
</dbReference>
<dbReference type="InterPro" id="IPR000061">
    <property type="entry name" value="Surp"/>
</dbReference>
<evidence type="ECO:0000313" key="6">
    <source>
        <dbReference type="EMBL" id="OAY31137.1"/>
    </source>
</evidence>
<keyword evidence="1" id="KW-0507">mRNA processing</keyword>
<gene>
    <name evidence="6" type="ORF">MANES_14G086800v8</name>
</gene>
<feature type="compositionally biased region" description="Polar residues" evidence="3">
    <location>
        <begin position="802"/>
        <end position="819"/>
    </location>
</feature>
<dbReference type="SUPFAM" id="SSF109905">
    <property type="entry name" value="Surp module (SWAP domain)"/>
    <property type="match status" value="1"/>
</dbReference>
<keyword evidence="2" id="KW-0479">Metal-binding</keyword>
<feature type="compositionally biased region" description="Polar residues" evidence="3">
    <location>
        <begin position="1001"/>
        <end position="1013"/>
    </location>
</feature>
<feature type="compositionally biased region" description="Basic residues" evidence="3">
    <location>
        <begin position="694"/>
        <end position="729"/>
    </location>
</feature>
<evidence type="ECO:0000256" key="2">
    <source>
        <dbReference type="PROSITE-ProRule" id="PRU00723"/>
    </source>
</evidence>
<dbReference type="InterPro" id="IPR035967">
    <property type="entry name" value="SWAP/Surp_sf"/>
</dbReference>
<dbReference type="Gramene" id="Manes.14G086800.1.v8.1">
    <property type="protein sequence ID" value="Manes.14G086800.1.v8.1.CDS"/>
    <property type="gene ID" value="Manes.14G086800.v8.1"/>
</dbReference>
<feature type="region of interest" description="Disordered" evidence="3">
    <location>
        <begin position="682"/>
        <end position="757"/>
    </location>
</feature>
<feature type="zinc finger region" description="C3H1-type" evidence="2">
    <location>
        <begin position="761"/>
        <end position="788"/>
    </location>
</feature>
<dbReference type="Gene3D" id="1.10.10.790">
    <property type="entry name" value="Surp module"/>
    <property type="match status" value="1"/>
</dbReference>
<feature type="region of interest" description="Disordered" evidence="3">
    <location>
        <begin position="956"/>
        <end position="1032"/>
    </location>
</feature>
<feature type="compositionally biased region" description="Polar residues" evidence="3">
    <location>
        <begin position="156"/>
        <end position="169"/>
    </location>
</feature>
<dbReference type="STRING" id="3983.A0A2C9UJN5"/>
<dbReference type="PANTHER" id="PTHR36886:SF7">
    <property type="entry name" value="EXPRESSED PROTEIN"/>
    <property type="match status" value="1"/>
</dbReference>
<dbReference type="Proteomes" id="UP000091857">
    <property type="component" value="Chromosome 14"/>
</dbReference>
<feature type="region of interest" description="Disordered" evidence="3">
    <location>
        <begin position="77"/>
        <end position="203"/>
    </location>
</feature>
<feature type="compositionally biased region" description="Pro residues" evidence="3">
    <location>
        <begin position="112"/>
        <end position="121"/>
    </location>
</feature>
<feature type="compositionally biased region" description="Polar residues" evidence="3">
    <location>
        <begin position="1327"/>
        <end position="1343"/>
    </location>
</feature>
<evidence type="ECO:0000313" key="7">
    <source>
        <dbReference type="Proteomes" id="UP000091857"/>
    </source>
</evidence>
<feature type="domain" description="C3H1-type" evidence="4">
    <location>
        <begin position="761"/>
        <end position="788"/>
    </location>
</feature>
<feature type="region of interest" description="Disordered" evidence="3">
    <location>
        <begin position="515"/>
        <end position="537"/>
    </location>
</feature>
<reference evidence="7" key="1">
    <citation type="journal article" date="2016" name="Nat. Biotechnol.">
        <title>Sequencing wild and cultivated cassava and related species reveals extensive interspecific hybridization and genetic diversity.</title>
        <authorList>
            <person name="Bredeson J.V."/>
            <person name="Lyons J.B."/>
            <person name="Prochnik S.E."/>
            <person name="Wu G.A."/>
            <person name="Ha C.M."/>
            <person name="Edsinger-Gonzales E."/>
            <person name="Grimwood J."/>
            <person name="Schmutz J."/>
            <person name="Rabbi I.Y."/>
            <person name="Egesi C."/>
            <person name="Nauluvula P."/>
            <person name="Lebot V."/>
            <person name="Ndunguru J."/>
            <person name="Mkamilo G."/>
            <person name="Bart R.S."/>
            <person name="Setter T.L."/>
            <person name="Gleadow R.M."/>
            <person name="Kulakow P."/>
            <person name="Ferguson M.E."/>
            <person name="Rounsley S."/>
            <person name="Rokhsar D.S."/>
        </authorList>
    </citation>
    <scope>NUCLEOTIDE SEQUENCE [LARGE SCALE GENOMIC DNA]</scope>
    <source>
        <strain evidence="7">cv. AM560-2</strain>
    </source>
</reference>
<feature type="domain" description="SURP motif" evidence="5">
    <location>
        <begin position="287"/>
        <end position="335"/>
    </location>
</feature>
<keyword evidence="7" id="KW-1185">Reference proteome</keyword>
<dbReference type="GO" id="GO:0006397">
    <property type="term" value="P:mRNA processing"/>
    <property type="evidence" value="ECO:0007669"/>
    <property type="project" value="UniProtKB-KW"/>
</dbReference>
<feature type="compositionally biased region" description="Polar residues" evidence="3">
    <location>
        <begin position="390"/>
        <end position="403"/>
    </location>
</feature>
<feature type="region of interest" description="Disordered" evidence="3">
    <location>
        <begin position="1180"/>
        <end position="1215"/>
    </location>
</feature>
<feature type="compositionally biased region" description="Low complexity" evidence="3">
    <location>
        <begin position="129"/>
        <end position="138"/>
    </location>
</feature>
<feature type="compositionally biased region" description="Pro residues" evidence="3">
    <location>
        <begin position="174"/>
        <end position="197"/>
    </location>
</feature>
<evidence type="ECO:0000259" key="4">
    <source>
        <dbReference type="PROSITE" id="PS50103"/>
    </source>
</evidence>
<feature type="compositionally biased region" description="Pro residues" evidence="3">
    <location>
        <begin position="18"/>
        <end position="34"/>
    </location>
</feature>
<feature type="region of interest" description="Disordered" evidence="3">
    <location>
        <begin position="1327"/>
        <end position="1360"/>
    </location>
</feature>
<feature type="compositionally biased region" description="Basic and acidic residues" evidence="3">
    <location>
        <begin position="682"/>
        <end position="693"/>
    </location>
</feature>
<evidence type="ECO:0000259" key="5">
    <source>
        <dbReference type="PROSITE" id="PS50128"/>
    </source>
</evidence>
<dbReference type="PROSITE" id="PS50128">
    <property type="entry name" value="SURP"/>
    <property type="match status" value="1"/>
</dbReference>
<keyword evidence="2" id="KW-0863">Zinc-finger</keyword>
<dbReference type="InterPro" id="IPR000571">
    <property type="entry name" value="Znf_CCCH"/>
</dbReference>
<dbReference type="InterPro" id="IPR052650">
    <property type="entry name" value="Zinc_finger_CCCH"/>
</dbReference>
<name>A0A2C9UJN5_MANES</name>
<feature type="compositionally biased region" description="Basic and acidic residues" evidence="3">
    <location>
        <begin position="896"/>
        <end position="907"/>
    </location>
</feature>
<evidence type="ECO:0000256" key="3">
    <source>
        <dbReference type="SAM" id="MobiDB-lite"/>
    </source>
</evidence>
<sequence>MFSQGSYNTQFGQGPQTPRAPPFLQQPPVLPPLPHNFQQGPPLPSSQVLPRPGQPGLPIYQHGPMAPHLAVRQGPLRLPTAGQPYLPPPPTVPGQLPHVYTTIQHSSYLAPGLPPPPPPGAPMHQLPRQPVGLQSLQQVPPPPPLPPTYSSLALSGSTSAETVGNSQMASTVLPPTPPPPPLPPSPPPIPPSSPPPVFSSSSVSMPLPAGSDISHVSNLADSNKLLKQTAHNIPVRNFSVGDGSLLLERRSGSDVNCPGKDVSSLKKIAASYDPCPPKPKEERIVQKIEDFCQLIAKDGSSYEEMARLKEYENPEFKFLFGGEPESEAAIAHEYFLWKKKQSLLACESDRIQPAMSTNRSMVTTEPHSPADSDMEMEDDITRSDVDQAVNPPTETSTQATDPVSSEFDKKKQLNALVSSAGSDAATMVLSERLGEDGSKLASSHGDLTFGRSVFRVQSPVINSTAATEYPFSSDRVKSSTFLTDDNSSSKAGAAAKCINSDSYLGQVIKRSSPFRHLQDYASNDSSENDDDPSLKDVNPETVSQLVAVGTENLHRDTRIDLEGDTGSRSLCKTKGGFGQLSESGISCKASDFSSYSQRQVKETVSLSTAGGLSTKLTDTKYENQPSINNAASQNIIPKEDASGGVQENVSFSGKYEDNADNVAKSTSNIQKIDRFGRLVREGATDSDSDDSHHAYRRSKRGRSRSHSPLDRRRRRRNLTRRIREKRSRSRSWSPRNQRSRSRSPSFKQAGEFSSVNGRREKGHLQECFDFLRGRCYRGAFCRYMHHDSEKNDGPKHRRSKQQEVQLPPSSKNYNTHEGNKNLSLNVSDHGQEWMNQEMQNNQDKPASSICATKDNTVVNSKEDSVCDALVDLEIIKADSFRVFVAEVPKTRAVEERSEDGKSCRDENFQEAMESDQPMVVDIFPSKPESDYNIFKSHGEASQDVISSLKNSVIQQSQSFQSDPALGGADYHVQQTDDSSISNTSPDETSSTSPKNIHISETVPNSADSLNNPSQQPPFHLYAPNSDGKDAPHMAQLSMDYSLMLQSAAFQSQSAPLENFSYMLPKQNSCFSLPSNTSSATLPMPPPLLLPAHGAAGNAVAAPANVNLQFQQSCFGSQIQVGEFQHRAYPPPQESHQPLLHLDDFRLKPLPGCNPSSQQIGDSALFGEDCLKQPSLQATSVLDSSSRSNNYPQPMPFLQDGSATKQSLPRDNLPTEDILKSYSRSDPYSQRRQAPYNFHHSVPEVVYSLPGNNISSSIYRPDLQDRNPPSHSLVSGLWRNSTHFNPYASTFEKPLSSRFSSGIFRQEKDTMYGGTHDRPLGMSHVSLDQQGVGSREATSPTSATGVRKIIPMSGGESGDQYDPLFDSIEPSSKSYKASDHIQKWEPSGDSGIVLRPKCSNQLLDVEENNKKKEVGGIMLATSIDNEEFGETADLEVGDIEDGSQNNPNALTNMNMGEMEIDQLSPRKSKDSRSMKLFKACLAHFVKEVLKPSWRQGNMSKETFKTVVKKTVDKVSEAMKSRRIPKSKAKINQYIDSSQQKLTKLVMGYVDKYAKG</sequence>
<dbReference type="PANTHER" id="PTHR36886">
    <property type="entry name" value="PROTEIN FRIGIDA-ESSENTIAL 1"/>
    <property type="match status" value="1"/>
</dbReference>
<accession>A0A2C9UJN5</accession>
<dbReference type="GO" id="GO:0008270">
    <property type="term" value="F:zinc ion binding"/>
    <property type="evidence" value="ECO:0007669"/>
    <property type="project" value="UniProtKB-KW"/>
</dbReference>
<keyword evidence="2" id="KW-0862">Zinc</keyword>
<feature type="region of interest" description="Disordered" evidence="3">
    <location>
        <begin position="787"/>
        <end position="819"/>
    </location>
</feature>
<evidence type="ECO:0008006" key="8">
    <source>
        <dbReference type="Google" id="ProtNLM"/>
    </source>
</evidence>
<feature type="region of interest" description="Disordered" evidence="3">
    <location>
        <begin position="355"/>
        <end position="407"/>
    </location>
</feature>
<feature type="region of interest" description="Disordered" evidence="3">
    <location>
        <begin position="896"/>
        <end position="916"/>
    </location>
</feature>
<dbReference type="OrthoDB" id="21470at2759"/>
<protein>
    <recommendedName>
        <fullName evidence="8">C3H1-type domain-containing protein</fullName>
    </recommendedName>
</protein>
<dbReference type="EMBL" id="CM004400">
    <property type="protein sequence ID" value="OAY31137.1"/>
    <property type="molecule type" value="Genomic_DNA"/>
</dbReference>
<comment type="caution">
    <text evidence="6">The sequence shown here is derived from an EMBL/GenBank/DDBJ whole genome shotgun (WGS) entry which is preliminary data.</text>
</comment>